<dbReference type="Gene3D" id="2.30.30.30">
    <property type="match status" value="1"/>
</dbReference>
<dbReference type="PANTHER" id="PTHR12903">
    <property type="entry name" value="MITOCHONDRIAL RIBOSOMAL PROTEIN L24"/>
    <property type="match status" value="1"/>
</dbReference>
<keyword evidence="3" id="KW-0687">Ribonucleoprotein</keyword>
<dbReference type="InterPro" id="IPR003256">
    <property type="entry name" value="Ribosomal_uL24"/>
</dbReference>
<evidence type="ECO:0000256" key="3">
    <source>
        <dbReference type="ARBA" id="ARBA00023274"/>
    </source>
</evidence>
<dbReference type="GO" id="GO:0005840">
    <property type="term" value="C:ribosome"/>
    <property type="evidence" value="ECO:0007669"/>
    <property type="project" value="UniProtKB-KW"/>
</dbReference>
<organism evidence="6">
    <name type="scientific">marine metagenome</name>
    <dbReference type="NCBI Taxonomy" id="408172"/>
    <lineage>
        <taxon>unclassified sequences</taxon>
        <taxon>metagenomes</taxon>
        <taxon>ecological metagenomes</taxon>
    </lineage>
</organism>
<dbReference type="HAMAP" id="MF_01326_B">
    <property type="entry name" value="Ribosomal_uL24_B"/>
    <property type="match status" value="1"/>
</dbReference>
<comment type="similarity">
    <text evidence="1">Belongs to the universal ribosomal protein uL24 family.</text>
</comment>
<dbReference type="InterPro" id="IPR057264">
    <property type="entry name" value="Ribosomal_uL24_C"/>
</dbReference>
<evidence type="ECO:0008006" key="7">
    <source>
        <dbReference type="Google" id="ProtNLM"/>
    </source>
</evidence>
<dbReference type="InterPro" id="IPR014722">
    <property type="entry name" value="Rib_uL2_dom2"/>
</dbReference>
<evidence type="ECO:0000313" key="6">
    <source>
        <dbReference type="EMBL" id="SVA32193.1"/>
    </source>
</evidence>
<dbReference type="AlphaFoldDB" id="A0A381UYY3"/>
<dbReference type="EMBL" id="UINC01007238">
    <property type="protein sequence ID" value="SVA32193.1"/>
    <property type="molecule type" value="Genomic_DNA"/>
</dbReference>
<dbReference type="GO" id="GO:0006412">
    <property type="term" value="P:translation"/>
    <property type="evidence" value="ECO:0007669"/>
    <property type="project" value="InterPro"/>
</dbReference>
<reference evidence="6" key="1">
    <citation type="submission" date="2018-05" db="EMBL/GenBank/DDBJ databases">
        <authorList>
            <person name="Lanie J.A."/>
            <person name="Ng W.-L."/>
            <person name="Kazmierczak K.M."/>
            <person name="Andrzejewski T.M."/>
            <person name="Davidsen T.M."/>
            <person name="Wayne K.J."/>
            <person name="Tettelin H."/>
            <person name="Glass J.I."/>
            <person name="Rusch D."/>
            <person name="Podicherti R."/>
            <person name="Tsui H.-C.T."/>
            <person name="Winkler M.E."/>
        </authorList>
    </citation>
    <scope>NUCLEOTIDE SEQUENCE</scope>
</reference>
<dbReference type="NCBIfam" id="TIGR01079">
    <property type="entry name" value="rplX_bact"/>
    <property type="match status" value="1"/>
</dbReference>
<name>A0A381UYY3_9ZZZZ</name>
<gene>
    <name evidence="6" type="ORF">METZ01_LOCUS85047</name>
</gene>
<feature type="domain" description="KOW" evidence="4">
    <location>
        <begin position="38"/>
        <end position="68"/>
    </location>
</feature>
<evidence type="ECO:0000259" key="4">
    <source>
        <dbReference type="Pfam" id="PF00467"/>
    </source>
</evidence>
<evidence type="ECO:0000259" key="5">
    <source>
        <dbReference type="Pfam" id="PF17136"/>
    </source>
</evidence>
<keyword evidence="2" id="KW-0689">Ribosomal protein</keyword>
<protein>
    <recommendedName>
        <fullName evidence="7">KOW domain-containing protein</fullName>
    </recommendedName>
</protein>
<dbReference type="SUPFAM" id="SSF50104">
    <property type="entry name" value="Translation proteins SH3-like domain"/>
    <property type="match status" value="1"/>
</dbReference>
<accession>A0A381UYY3</accession>
<dbReference type="Pfam" id="PF00467">
    <property type="entry name" value="KOW"/>
    <property type="match status" value="1"/>
</dbReference>
<dbReference type="Pfam" id="PF17136">
    <property type="entry name" value="ribosomal_L24"/>
    <property type="match status" value="1"/>
</dbReference>
<dbReference type="InterPro" id="IPR008991">
    <property type="entry name" value="Translation_prot_SH3-like_sf"/>
</dbReference>
<dbReference type="CDD" id="cd06089">
    <property type="entry name" value="KOW_RPL26"/>
    <property type="match status" value="1"/>
</dbReference>
<feature type="domain" description="Large ribosomal subunit protein uL24 C-terminal" evidence="5">
    <location>
        <begin position="70"/>
        <end position="133"/>
    </location>
</feature>
<dbReference type="InterPro" id="IPR005824">
    <property type="entry name" value="KOW"/>
</dbReference>
<dbReference type="GO" id="GO:0003723">
    <property type="term" value="F:RNA binding"/>
    <property type="evidence" value="ECO:0007669"/>
    <property type="project" value="InterPro"/>
</dbReference>
<proteinExistence type="inferred from homology"/>
<dbReference type="GO" id="GO:1990904">
    <property type="term" value="C:ribonucleoprotein complex"/>
    <property type="evidence" value="ECO:0007669"/>
    <property type="project" value="UniProtKB-KW"/>
</dbReference>
<evidence type="ECO:0000256" key="2">
    <source>
        <dbReference type="ARBA" id="ARBA00022980"/>
    </source>
</evidence>
<feature type="non-terminal residue" evidence="6">
    <location>
        <position position="1"/>
    </location>
</feature>
<sequence>YAKRNASFWPSCKGTKGQRLYADCIFGSRGSLMRIKKSDLVLITKGKDRGKQGTVQQTIKSKRRVIVEGVGMVKRHMRAQGMRGAEIIEKEMSVSIENVRLICIHCQAATRVQVKVLGDGSRARVCKKCQEVIE</sequence>
<evidence type="ECO:0000256" key="1">
    <source>
        <dbReference type="ARBA" id="ARBA00010618"/>
    </source>
</evidence>
<dbReference type="InterPro" id="IPR041988">
    <property type="entry name" value="Ribosomal_uL24_KOW"/>
</dbReference>
<dbReference type="GO" id="GO:0003735">
    <property type="term" value="F:structural constituent of ribosome"/>
    <property type="evidence" value="ECO:0007669"/>
    <property type="project" value="InterPro"/>
</dbReference>